<reference evidence="1 2" key="1">
    <citation type="submission" date="2015-06" db="EMBL/GenBank/DDBJ databases">
        <title>Survival trade-offs in plant roots during colonization by closely related pathogenic and mutualistic fungi.</title>
        <authorList>
            <person name="Hacquard S."/>
            <person name="Kracher B."/>
            <person name="Hiruma K."/>
            <person name="Weinman A."/>
            <person name="Muench P."/>
            <person name="Garrido Oter R."/>
            <person name="Ver Loren van Themaat E."/>
            <person name="Dallerey J.-F."/>
            <person name="Damm U."/>
            <person name="Henrissat B."/>
            <person name="Lespinet O."/>
            <person name="Thon M."/>
            <person name="Kemen E."/>
            <person name="McHardy A.C."/>
            <person name="Schulze-Lefert P."/>
            <person name="O'Connell R.J."/>
        </authorList>
    </citation>
    <scope>NUCLEOTIDE SEQUENCE [LARGE SCALE GENOMIC DNA]</scope>
    <source>
        <strain evidence="1 2">MAFF 238704</strain>
    </source>
</reference>
<feature type="non-terminal residue" evidence="1">
    <location>
        <position position="1"/>
    </location>
</feature>
<proteinExistence type="predicted"/>
<name>A0A161W319_COLIC</name>
<keyword evidence="2" id="KW-1185">Reference proteome</keyword>
<evidence type="ECO:0000313" key="2">
    <source>
        <dbReference type="Proteomes" id="UP000076584"/>
    </source>
</evidence>
<organism evidence="1 2">
    <name type="scientific">Colletotrichum incanum</name>
    <name type="common">Soybean anthracnose fungus</name>
    <dbReference type="NCBI Taxonomy" id="1573173"/>
    <lineage>
        <taxon>Eukaryota</taxon>
        <taxon>Fungi</taxon>
        <taxon>Dikarya</taxon>
        <taxon>Ascomycota</taxon>
        <taxon>Pezizomycotina</taxon>
        <taxon>Sordariomycetes</taxon>
        <taxon>Hypocreomycetidae</taxon>
        <taxon>Glomerellales</taxon>
        <taxon>Glomerellaceae</taxon>
        <taxon>Colletotrichum</taxon>
        <taxon>Colletotrichum spaethianum species complex</taxon>
    </lineage>
</organism>
<sequence>LPKRKTEPPPRETPAVVMCHRRQRQEMVLWHRRHHGELGNGEHGSCTELHRGKSLKDSLMRRLEVVLLPLDVDQLVSTHRDAFHSRVRVQTGFCGFWCLMKKYDASVPIRLDVAEDPYALPICRWL</sequence>
<evidence type="ECO:0000313" key="1">
    <source>
        <dbReference type="EMBL" id="KZL65573.1"/>
    </source>
</evidence>
<dbReference type="AlphaFoldDB" id="A0A161W319"/>
<dbReference type="EMBL" id="LFIW01002614">
    <property type="protein sequence ID" value="KZL65573.1"/>
    <property type="molecule type" value="Genomic_DNA"/>
</dbReference>
<gene>
    <name evidence="1" type="ORF">CI238_06267</name>
</gene>
<dbReference type="Proteomes" id="UP000076584">
    <property type="component" value="Unassembled WGS sequence"/>
</dbReference>
<protein>
    <submittedName>
        <fullName evidence="1">Uncharacterized protein</fullName>
    </submittedName>
</protein>
<comment type="caution">
    <text evidence="1">The sequence shown here is derived from an EMBL/GenBank/DDBJ whole genome shotgun (WGS) entry which is preliminary data.</text>
</comment>
<accession>A0A161W319</accession>